<dbReference type="GO" id="GO:0008915">
    <property type="term" value="F:lipid-A-disaccharide synthase activity"/>
    <property type="evidence" value="ECO:0007669"/>
    <property type="project" value="UniProtKB-UniRule"/>
</dbReference>
<dbReference type="AlphaFoldDB" id="A0A1I3GQ36"/>
<sequence length="370" mass="42189">MKYYIIAGEASGDLHGSNLMKALKEKDLNAEFRFWGGDLMQNVGGTLVKHYRDLAFMGFLEVAKNISTILKNIKFCKEDILNYKPDVLILIDYPGFNLRIAEFAKKENLKVIYYISPQLWAWKEGRVEKIRNFVDEMLVILPFEKDFYKKHSVESHFVGHPLLDAISDLKPIDIEQFKSENNLNKKEIIALLPGSRAQEVKKMLALMTSVKSQFPDYQFVIAGAPSLGKEFYEHFVEKDVSFISNKTYDLLRCSTAALVTSGTATLETALLNIPEIVCYKTSRISYEIGKRVVKNLKYISLVNLIMDKEIVTELIQNQLTTKNLVIHLKEILNGPKREKMLEDFAFLREKLGGKGASDSAADIILKTIKM</sequence>
<keyword evidence="8" id="KW-0443">Lipid metabolism</keyword>
<evidence type="ECO:0000256" key="9">
    <source>
        <dbReference type="ARBA" id="ARBA00048975"/>
    </source>
</evidence>
<dbReference type="Proteomes" id="UP000198931">
    <property type="component" value="Unassembled WGS sequence"/>
</dbReference>
<dbReference type="RefSeq" id="WP_090080108.1">
    <property type="nucleotide sequence ID" value="NZ_FOQT01000003.1"/>
</dbReference>
<organism evidence="11 12">
    <name type="scientific">Halpernia frigidisoli</name>
    <dbReference type="NCBI Taxonomy" id="1125876"/>
    <lineage>
        <taxon>Bacteria</taxon>
        <taxon>Pseudomonadati</taxon>
        <taxon>Bacteroidota</taxon>
        <taxon>Flavobacteriia</taxon>
        <taxon>Flavobacteriales</taxon>
        <taxon>Weeksellaceae</taxon>
        <taxon>Chryseobacterium group</taxon>
        <taxon>Halpernia</taxon>
    </lineage>
</organism>
<keyword evidence="7" id="KW-0808">Transferase</keyword>
<keyword evidence="5" id="KW-0441">Lipid A biosynthesis</keyword>
<evidence type="ECO:0000256" key="5">
    <source>
        <dbReference type="ARBA" id="ARBA00022556"/>
    </source>
</evidence>
<evidence type="ECO:0000256" key="7">
    <source>
        <dbReference type="ARBA" id="ARBA00022679"/>
    </source>
</evidence>
<dbReference type="Pfam" id="PF02684">
    <property type="entry name" value="LpxB"/>
    <property type="match status" value="1"/>
</dbReference>
<evidence type="ECO:0000256" key="4">
    <source>
        <dbReference type="ARBA" id="ARBA00022516"/>
    </source>
</evidence>
<reference evidence="11 12" key="1">
    <citation type="submission" date="2016-10" db="EMBL/GenBank/DDBJ databases">
        <authorList>
            <person name="de Groot N.N."/>
        </authorList>
    </citation>
    <scope>NUCLEOTIDE SEQUENCE [LARGE SCALE GENOMIC DNA]</scope>
    <source>
        <strain evidence="11 12">DSM 26000</strain>
    </source>
</reference>
<dbReference type="PANTHER" id="PTHR30372:SF4">
    <property type="entry name" value="LIPID-A-DISACCHARIDE SYNTHASE, MITOCHONDRIAL-RELATED"/>
    <property type="match status" value="1"/>
</dbReference>
<keyword evidence="12" id="KW-1185">Reference proteome</keyword>
<proteinExistence type="predicted"/>
<dbReference type="SUPFAM" id="SSF53756">
    <property type="entry name" value="UDP-Glycosyltransferase/glycogen phosphorylase"/>
    <property type="match status" value="1"/>
</dbReference>
<dbReference type="GO" id="GO:0005543">
    <property type="term" value="F:phospholipid binding"/>
    <property type="evidence" value="ECO:0007669"/>
    <property type="project" value="TreeGrafter"/>
</dbReference>
<evidence type="ECO:0000256" key="1">
    <source>
        <dbReference type="ARBA" id="ARBA00002056"/>
    </source>
</evidence>
<dbReference type="PANTHER" id="PTHR30372">
    <property type="entry name" value="LIPID-A-DISACCHARIDE SYNTHASE"/>
    <property type="match status" value="1"/>
</dbReference>
<evidence type="ECO:0000313" key="11">
    <source>
        <dbReference type="EMBL" id="SFI25607.1"/>
    </source>
</evidence>
<gene>
    <name evidence="11" type="ORF">SAMN05443292_1968</name>
</gene>
<keyword evidence="4" id="KW-0444">Lipid biosynthesis</keyword>
<dbReference type="STRING" id="1125876.SAMN05443292_1968"/>
<dbReference type="NCBIfam" id="TIGR00215">
    <property type="entry name" value="lpxB"/>
    <property type="match status" value="1"/>
</dbReference>
<keyword evidence="6" id="KW-0328">Glycosyltransferase</keyword>
<evidence type="ECO:0000256" key="8">
    <source>
        <dbReference type="ARBA" id="ARBA00023098"/>
    </source>
</evidence>
<dbReference type="GO" id="GO:0009245">
    <property type="term" value="P:lipid A biosynthetic process"/>
    <property type="evidence" value="ECO:0007669"/>
    <property type="project" value="UniProtKB-UniRule"/>
</dbReference>
<comment type="function">
    <text evidence="1">Condensation of UDP-2,3-diacylglucosamine and 2,3-diacylglucosamine-1-phosphate to form lipid A disaccharide, a precursor of lipid A, a phosphorylated glycolipid that anchors the lipopolysaccharide to the outer membrane of the cell.</text>
</comment>
<protein>
    <recommendedName>
        <fullName evidence="3 10">Lipid-A-disaccharide synthase</fullName>
        <ecNumber evidence="2 10">2.4.1.182</ecNumber>
    </recommendedName>
</protein>
<evidence type="ECO:0000256" key="3">
    <source>
        <dbReference type="ARBA" id="ARBA00020902"/>
    </source>
</evidence>
<comment type="catalytic activity">
    <reaction evidence="9">
        <text>a lipid X + a UDP-2-N,3-O-bis[(3R)-3-hydroxyacyl]-alpha-D-glucosamine = a lipid A disaccharide + UDP + H(+)</text>
        <dbReference type="Rhea" id="RHEA:67828"/>
        <dbReference type="ChEBI" id="CHEBI:15378"/>
        <dbReference type="ChEBI" id="CHEBI:58223"/>
        <dbReference type="ChEBI" id="CHEBI:137748"/>
        <dbReference type="ChEBI" id="CHEBI:176338"/>
        <dbReference type="ChEBI" id="CHEBI:176343"/>
        <dbReference type="EC" id="2.4.1.182"/>
    </reaction>
</comment>
<evidence type="ECO:0000313" key="12">
    <source>
        <dbReference type="Proteomes" id="UP000198931"/>
    </source>
</evidence>
<dbReference type="GO" id="GO:0016020">
    <property type="term" value="C:membrane"/>
    <property type="evidence" value="ECO:0007669"/>
    <property type="project" value="GOC"/>
</dbReference>
<dbReference type="EC" id="2.4.1.182" evidence="2 10"/>
<accession>A0A1I3GQ36</accession>
<evidence type="ECO:0000256" key="10">
    <source>
        <dbReference type="NCBIfam" id="TIGR00215"/>
    </source>
</evidence>
<evidence type="ECO:0000256" key="2">
    <source>
        <dbReference type="ARBA" id="ARBA00012687"/>
    </source>
</evidence>
<dbReference type="EMBL" id="FOQT01000003">
    <property type="protein sequence ID" value="SFI25607.1"/>
    <property type="molecule type" value="Genomic_DNA"/>
</dbReference>
<dbReference type="OrthoDB" id="9801642at2"/>
<dbReference type="InterPro" id="IPR003835">
    <property type="entry name" value="Glyco_trans_19"/>
</dbReference>
<evidence type="ECO:0000256" key="6">
    <source>
        <dbReference type="ARBA" id="ARBA00022676"/>
    </source>
</evidence>
<name>A0A1I3GQ36_9FLAO</name>